<sequence length="567" mass="65585">MIRSEDEKRKNEIAEKVALNEKQKLLDNLNKQKKKSEIELLQEENRKIHDRLNKLVDVPRKLTDYNRKISELDGKLNSISTGNHVVNKTLQLLVNKIDKLESSGRSGLSSGSEAEKSRYYRKSRYAMTPGRLEDELSDDLRNREYSNRSFLADETIMQYPLSSTSTFNREEGIRKRKSFGPNPMLSNIFEEKSNTGDLTDNVKDTDLDDGKGTKDNGRKSDKDSDKKSYRSAKSEKSQKSKISNKSGGKSGRNPPSPPYSSPSSSDNSDSDHPSRKGGKQNPDRSNKINPISNLPPRLPNRSKSFLNNSVNFSSKSLQDMHKRSLDIEPFLGPKRDLRGPLQFVKEFQSRIYDKLGDDQIAGDIFMALINKSPWCATWKDKLKAHMGYETMKNIFIQMEWTVEVQEYYYEKFKEENRENSRFTNFLDYFHYWCDKLSGTDHSDRYILKHFRDNLPDRIQAKINLNKVRSIRQFVNIISKLPYDDLEWTSLHQSMTMEKREELLAKMGVKGFEKKQTNISSSSPNNPNNRSIFIRTFPSNKFSPVPKINVVENVSELEENKEIQPPEN</sequence>
<evidence type="ECO:0000313" key="3">
    <source>
        <dbReference type="EMBL" id="KAK7604362.1"/>
    </source>
</evidence>
<evidence type="ECO:0000256" key="2">
    <source>
        <dbReference type="SAM" id="MobiDB-lite"/>
    </source>
</evidence>
<protein>
    <submittedName>
        <fullName evidence="4">Uncharacterized protein</fullName>
    </submittedName>
</protein>
<dbReference type="AlphaFoldDB" id="A0AAN9TVL0"/>
<feature type="compositionally biased region" description="Basic and acidic residues" evidence="2">
    <location>
        <begin position="189"/>
        <end position="238"/>
    </location>
</feature>
<organism evidence="4 5">
    <name type="scientific">Parthenolecanium corni</name>
    <dbReference type="NCBI Taxonomy" id="536013"/>
    <lineage>
        <taxon>Eukaryota</taxon>
        <taxon>Metazoa</taxon>
        <taxon>Ecdysozoa</taxon>
        <taxon>Arthropoda</taxon>
        <taxon>Hexapoda</taxon>
        <taxon>Insecta</taxon>
        <taxon>Pterygota</taxon>
        <taxon>Neoptera</taxon>
        <taxon>Paraneoptera</taxon>
        <taxon>Hemiptera</taxon>
        <taxon>Sternorrhyncha</taxon>
        <taxon>Coccoidea</taxon>
        <taxon>Coccidae</taxon>
        <taxon>Parthenolecanium</taxon>
    </lineage>
</organism>
<name>A0AAN9TVL0_9HEMI</name>
<proteinExistence type="predicted"/>
<dbReference type="EMBL" id="JBBCAQ010000003">
    <property type="protein sequence ID" value="KAK7604557.1"/>
    <property type="molecule type" value="Genomic_DNA"/>
</dbReference>
<feature type="compositionally biased region" description="Low complexity" evidence="2">
    <location>
        <begin position="103"/>
        <end position="112"/>
    </location>
</feature>
<feature type="region of interest" description="Disordered" evidence="2">
    <location>
        <begin position="167"/>
        <end position="307"/>
    </location>
</feature>
<dbReference type="EMBL" id="JBBCAQ010000003">
    <property type="protein sequence ID" value="KAK7604362.1"/>
    <property type="molecule type" value="Genomic_DNA"/>
</dbReference>
<evidence type="ECO:0000313" key="4">
    <source>
        <dbReference type="EMBL" id="KAK7604557.1"/>
    </source>
</evidence>
<accession>A0AAN9TVL0</accession>
<evidence type="ECO:0000313" key="5">
    <source>
        <dbReference type="Proteomes" id="UP001367676"/>
    </source>
</evidence>
<keyword evidence="5" id="KW-1185">Reference proteome</keyword>
<keyword evidence="1" id="KW-0175">Coiled coil</keyword>
<evidence type="ECO:0000256" key="1">
    <source>
        <dbReference type="SAM" id="Coils"/>
    </source>
</evidence>
<gene>
    <name evidence="3" type="ORF">V9T40_005548</name>
    <name evidence="4" type="ORF">V9T40_005743</name>
</gene>
<feature type="coiled-coil region" evidence="1">
    <location>
        <begin position="15"/>
        <end position="58"/>
    </location>
</feature>
<feature type="region of interest" description="Disordered" evidence="2">
    <location>
        <begin position="102"/>
        <end position="121"/>
    </location>
</feature>
<reference evidence="4 5" key="1">
    <citation type="submission" date="2024-03" db="EMBL/GenBank/DDBJ databases">
        <title>Adaptation during the transition from Ophiocordyceps entomopathogen to insect associate is accompanied by gene loss and intensified selection.</title>
        <authorList>
            <person name="Ward C.M."/>
            <person name="Onetto C.A."/>
            <person name="Borneman A.R."/>
        </authorList>
    </citation>
    <scope>NUCLEOTIDE SEQUENCE [LARGE SCALE GENOMIC DNA]</scope>
    <source>
        <strain evidence="4">AWRI1</strain>
        <tissue evidence="4">Single Adult Female</tissue>
    </source>
</reference>
<dbReference type="Proteomes" id="UP001367676">
    <property type="component" value="Unassembled WGS sequence"/>
</dbReference>
<comment type="caution">
    <text evidence="4">The sequence shown here is derived from an EMBL/GenBank/DDBJ whole genome shotgun (WGS) entry which is preliminary data.</text>
</comment>